<dbReference type="InterPro" id="IPR052341">
    <property type="entry name" value="LOG_family_nucleotidases"/>
</dbReference>
<name>A0A7V3ZX22_UNCW3</name>
<comment type="caution">
    <text evidence="1">The sequence shown here is derived from an EMBL/GenBank/DDBJ whole genome shotgun (WGS) entry which is preliminary data.</text>
</comment>
<reference evidence="1" key="1">
    <citation type="journal article" date="2020" name="mSystems">
        <title>Genome- and Community-Level Interaction Insights into Carbon Utilization and Element Cycling Functions of Hydrothermarchaeota in Hydrothermal Sediment.</title>
        <authorList>
            <person name="Zhou Z."/>
            <person name="Liu Y."/>
            <person name="Xu W."/>
            <person name="Pan J."/>
            <person name="Luo Z.H."/>
            <person name="Li M."/>
        </authorList>
    </citation>
    <scope>NUCLEOTIDE SEQUENCE [LARGE SCALE GENOMIC DNA]</scope>
    <source>
        <strain evidence="1">SpSt-69</strain>
    </source>
</reference>
<dbReference type="Gene3D" id="3.40.50.450">
    <property type="match status" value="1"/>
</dbReference>
<dbReference type="PANTHER" id="PTHR43393">
    <property type="entry name" value="CYTOKININ RIBOSIDE 5'-MONOPHOSPHATE PHOSPHORIBOHYDROLASE"/>
    <property type="match status" value="1"/>
</dbReference>
<dbReference type="EMBL" id="DTDJ01000023">
    <property type="protein sequence ID" value="HGL17235.1"/>
    <property type="molecule type" value="Genomic_DNA"/>
</dbReference>
<gene>
    <name evidence="1" type="ORF">ENU66_02730</name>
</gene>
<accession>A0A7V3ZX22</accession>
<dbReference type="AlphaFoldDB" id="A0A7V3ZX22"/>
<protein>
    <submittedName>
        <fullName evidence="1">TIGR00725 family protein</fullName>
    </submittedName>
</protein>
<dbReference type="InterPro" id="IPR005268">
    <property type="entry name" value="CHP00725"/>
</dbReference>
<organism evidence="1">
    <name type="scientific">candidate division WOR-3 bacterium</name>
    <dbReference type="NCBI Taxonomy" id="2052148"/>
    <lineage>
        <taxon>Bacteria</taxon>
        <taxon>Bacteria division WOR-3</taxon>
    </lineage>
</organism>
<sequence length="152" mass="15773">MRKLIGIIGPSDPSEDAKIFAEELGKLIAKEKWIVLTGGKGGIMESASKGAKEAGGITVGILPEPHKKFANKYVDIAIPTGMGEARNIILVNSSDAIVAVSLSAGTLIEIATAAKIGKIILGYGIPNIPGVNLITVSTPEEAISTLKNLLKE</sequence>
<dbReference type="InterPro" id="IPR041164">
    <property type="entry name" value="LDcluster4"/>
</dbReference>
<dbReference type="SUPFAM" id="SSF102405">
    <property type="entry name" value="MCP/YpsA-like"/>
    <property type="match status" value="1"/>
</dbReference>
<evidence type="ECO:0000313" key="1">
    <source>
        <dbReference type="EMBL" id="HGL17235.1"/>
    </source>
</evidence>
<dbReference type="GO" id="GO:0005829">
    <property type="term" value="C:cytosol"/>
    <property type="evidence" value="ECO:0007669"/>
    <property type="project" value="TreeGrafter"/>
</dbReference>
<dbReference type="NCBIfam" id="TIGR00725">
    <property type="entry name" value="TIGR00725 family protein"/>
    <property type="match status" value="1"/>
</dbReference>
<dbReference type="Pfam" id="PF18306">
    <property type="entry name" value="LDcluster4"/>
    <property type="match status" value="1"/>
</dbReference>
<dbReference type="PANTHER" id="PTHR43393:SF3">
    <property type="entry name" value="LYSINE DECARBOXYLASE-LIKE PROTEIN"/>
    <property type="match status" value="1"/>
</dbReference>
<proteinExistence type="predicted"/>